<dbReference type="GO" id="GO:0046394">
    <property type="term" value="P:carboxylic acid biosynthetic process"/>
    <property type="evidence" value="ECO:0007669"/>
    <property type="project" value="UniProtKB-ARBA"/>
</dbReference>
<name>I0YPK3_COCSC</name>
<dbReference type="OrthoDB" id="25921at2759"/>
<gene>
    <name evidence="4" type="ORF">COCSUDRAFT_30869</name>
</gene>
<dbReference type="GO" id="GO:0008652">
    <property type="term" value="P:amino acid biosynthetic process"/>
    <property type="evidence" value="ECO:0007669"/>
    <property type="project" value="UniProtKB-ARBA"/>
</dbReference>
<keyword evidence="3" id="KW-0663">Pyridoxal phosphate</keyword>
<accession>I0YPK3</accession>
<dbReference type="InterPro" id="IPR043132">
    <property type="entry name" value="BCAT-like_C"/>
</dbReference>
<evidence type="ECO:0000256" key="1">
    <source>
        <dbReference type="ARBA" id="ARBA00001933"/>
    </source>
</evidence>
<dbReference type="InterPro" id="IPR036038">
    <property type="entry name" value="Aminotransferase-like"/>
</dbReference>
<dbReference type="AlphaFoldDB" id="I0YPK3"/>
<dbReference type="Proteomes" id="UP000007264">
    <property type="component" value="Unassembled WGS sequence"/>
</dbReference>
<dbReference type="Gene3D" id="3.30.470.10">
    <property type="match status" value="1"/>
</dbReference>
<dbReference type="FunFam" id="3.20.10.10:FF:000002">
    <property type="entry name" value="D-alanine aminotransferase"/>
    <property type="match status" value="1"/>
</dbReference>
<dbReference type="GO" id="GO:0008483">
    <property type="term" value="F:transaminase activity"/>
    <property type="evidence" value="ECO:0007669"/>
    <property type="project" value="UniProtKB-KW"/>
</dbReference>
<dbReference type="KEGG" id="csl:COCSUDRAFT_30869"/>
<evidence type="ECO:0000313" key="5">
    <source>
        <dbReference type="Proteomes" id="UP000007264"/>
    </source>
</evidence>
<sequence length="422" mass="46102">MEALLSGTWRQTFCHGAVQRELGCQSGVRAPALLFSGLGRLKVESVERLHASANDTEFETIGLSGSLVQQTLGGLVEPFSRPTQLLTSQEVIDALYAGVHNNAISNYMAFYSSELGGIVTDPALMIVSVDDHMVHRGHAVFDTATLTKGYLYQLDDHLDRFYSSASKAALTPPFPRNQIRRIILETAAATKCFEGSIRYWLSAGRGGFGISPLECLQTSFYCVAYKNAAPPDPRIGWKVKTSPVPIKDPYFATLKSTNYLANALVALDAQLEGFDQGVFVDSEGYVAEGPVMNIGIITHGGEMVVPPFEQTLAGVTLQRLLHLTREVLDRGDADVLGFIKKVSQRPFKLEEAKQAKEAFMVGSSTVVMPVIQWDDKEFLQTKPTPEVGIIALSLRALLEEDMDPTANRGQHVEVPYGFLTGA</sequence>
<keyword evidence="5" id="KW-1185">Reference proteome</keyword>
<dbReference type="Gene3D" id="3.20.10.10">
    <property type="entry name" value="D-amino Acid Aminotransferase, subunit A, domain 2"/>
    <property type="match status" value="1"/>
</dbReference>
<dbReference type="PANTHER" id="PTHR42743:SF22">
    <property type="entry name" value="D-AMINO-ACID TRANSAMINASE, CHLOROPLASTIC"/>
    <property type="match status" value="1"/>
</dbReference>
<dbReference type="eggNOG" id="KOG0975">
    <property type="taxonomic scope" value="Eukaryota"/>
</dbReference>
<dbReference type="RefSeq" id="XP_005644866.1">
    <property type="nucleotide sequence ID" value="XM_005644809.1"/>
</dbReference>
<reference evidence="4 5" key="1">
    <citation type="journal article" date="2012" name="Genome Biol.">
        <title>The genome of the polar eukaryotic microalga coccomyxa subellipsoidea reveals traits of cold adaptation.</title>
        <authorList>
            <person name="Blanc G."/>
            <person name="Agarkova I."/>
            <person name="Grimwood J."/>
            <person name="Kuo A."/>
            <person name="Brueggeman A."/>
            <person name="Dunigan D."/>
            <person name="Gurnon J."/>
            <person name="Ladunga I."/>
            <person name="Lindquist E."/>
            <person name="Lucas S."/>
            <person name="Pangilinan J."/>
            <person name="Proschold T."/>
            <person name="Salamov A."/>
            <person name="Schmutz J."/>
            <person name="Weeks D."/>
            <person name="Yamada T."/>
            <person name="Claverie J.M."/>
            <person name="Grigoriev I."/>
            <person name="Van Etten J."/>
            <person name="Lomsadze A."/>
            <person name="Borodovsky M."/>
        </authorList>
    </citation>
    <scope>NUCLEOTIDE SEQUENCE [LARGE SCALE GENOMIC DNA]</scope>
    <source>
        <strain evidence="4 5">C-169</strain>
    </source>
</reference>
<dbReference type="SUPFAM" id="SSF56752">
    <property type="entry name" value="D-aminoacid aminotransferase-like PLP-dependent enzymes"/>
    <property type="match status" value="1"/>
</dbReference>
<dbReference type="FunFam" id="3.30.470.10:FF:000008">
    <property type="entry name" value="D-amino-acid transaminase, chloroplastic"/>
    <property type="match status" value="1"/>
</dbReference>
<comment type="caution">
    <text evidence="4">The sequence shown here is derived from an EMBL/GenBank/DDBJ whole genome shotgun (WGS) entry which is preliminary data.</text>
</comment>
<dbReference type="InterPro" id="IPR001544">
    <property type="entry name" value="Aminotrans_IV"/>
</dbReference>
<dbReference type="InterPro" id="IPR043131">
    <property type="entry name" value="BCAT-like_N"/>
</dbReference>
<dbReference type="PANTHER" id="PTHR42743">
    <property type="entry name" value="AMINO-ACID AMINOTRANSFERASE"/>
    <property type="match status" value="1"/>
</dbReference>
<comment type="cofactor">
    <cofactor evidence="1">
        <name>pyridoxal 5'-phosphate</name>
        <dbReference type="ChEBI" id="CHEBI:597326"/>
    </cofactor>
</comment>
<evidence type="ECO:0000256" key="3">
    <source>
        <dbReference type="ARBA" id="ARBA00022898"/>
    </source>
</evidence>
<dbReference type="EMBL" id="AGSI01000016">
    <property type="protein sequence ID" value="EIE20322.1"/>
    <property type="molecule type" value="Genomic_DNA"/>
</dbReference>
<proteinExistence type="inferred from homology"/>
<comment type="similarity">
    <text evidence="2">Belongs to the class-IV pyridoxal-phosphate-dependent aminotransferase family.</text>
</comment>
<dbReference type="STRING" id="574566.I0YPK3"/>
<dbReference type="Pfam" id="PF01063">
    <property type="entry name" value="Aminotran_4"/>
    <property type="match status" value="1"/>
</dbReference>
<protein>
    <submittedName>
        <fullName evidence="4">D-aminoacid aminotransferase-like PLP-dependent enzyme</fullName>
    </submittedName>
</protein>
<dbReference type="GeneID" id="17038298"/>
<evidence type="ECO:0000313" key="4">
    <source>
        <dbReference type="EMBL" id="EIE20322.1"/>
    </source>
</evidence>
<organism evidence="4 5">
    <name type="scientific">Coccomyxa subellipsoidea (strain C-169)</name>
    <name type="common">Green microalga</name>
    <dbReference type="NCBI Taxonomy" id="574566"/>
    <lineage>
        <taxon>Eukaryota</taxon>
        <taxon>Viridiplantae</taxon>
        <taxon>Chlorophyta</taxon>
        <taxon>core chlorophytes</taxon>
        <taxon>Trebouxiophyceae</taxon>
        <taxon>Trebouxiophyceae incertae sedis</taxon>
        <taxon>Coccomyxaceae</taxon>
        <taxon>Coccomyxa</taxon>
        <taxon>Coccomyxa subellipsoidea</taxon>
    </lineage>
</organism>
<dbReference type="InterPro" id="IPR050571">
    <property type="entry name" value="Class-IV_PLP-Dep_Aminotrnsfr"/>
</dbReference>
<evidence type="ECO:0000256" key="2">
    <source>
        <dbReference type="ARBA" id="ARBA00009320"/>
    </source>
</evidence>